<feature type="domain" description="TRF2/HOY1 PH-like" evidence="2">
    <location>
        <begin position="131"/>
        <end position="249"/>
    </location>
</feature>
<proteinExistence type="predicted"/>
<dbReference type="Proteomes" id="UP001174677">
    <property type="component" value="Chromosome 5"/>
</dbReference>
<organism evidence="3 4">
    <name type="scientific">Hevea brasiliensis</name>
    <name type="common">Para rubber tree</name>
    <name type="synonym">Siphonia brasiliensis</name>
    <dbReference type="NCBI Taxonomy" id="3981"/>
    <lineage>
        <taxon>Eukaryota</taxon>
        <taxon>Viridiplantae</taxon>
        <taxon>Streptophyta</taxon>
        <taxon>Embryophyta</taxon>
        <taxon>Tracheophyta</taxon>
        <taxon>Spermatophyta</taxon>
        <taxon>Magnoliopsida</taxon>
        <taxon>eudicotyledons</taxon>
        <taxon>Gunneridae</taxon>
        <taxon>Pentapetalae</taxon>
        <taxon>rosids</taxon>
        <taxon>fabids</taxon>
        <taxon>Malpighiales</taxon>
        <taxon>Euphorbiaceae</taxon>
        <taxon>Crotonoideae</taxon>
        <taxon>Micrandreae</taxon>
        <taxon>Hevea</taxon>
    </lineage>
</organism>
<keyword evidence="4" id="KW-1185">Reference proteome</keyword>
<feature type="region of interest" description="Disordered" evidence="1">
    <location>
        <begin position="1"/>
        <end position="20"/>
    </location>
</feature>
<gene>
    <name evidence="3" type="ORF">P3X46_008592</name>
</gene>
<protein>
    <recommendedName>
        <fullName evidence="2">TRF2/HOY1 PH-like domain-containing protein</fullName>
    </recommendedName>
</protein>
<evidence type="ECO:0000256" key="1">
    <source>
        <dbReference type="SAM" id="MobiDB-lite"/>
    </source>
</evidence>
<accession>A0ABQ9MJ31</accession>
<evidence type="ECO:0000313" key="4">
    <source>
        <dbReference type="Proteomes" id="UP001174677"/>
    </source>
</evidence>
<evidence type="ECO:0000313" key="3">
    <source>
        <dbReference type="EMBL" id="KAJ9180334.1"/>
    </source>
</evidence>
<feature type="compositionally biased region" description="Polar residues" evidence="1">
    <location>
        <begin position="8"/>
        <end position="20"/>
    </location>
</feature>
<evidence type="ECO:0000259" key="2">
    <source>
        <dbReference type="Pfam" id="PF24818"/>
    </source>
</evidence>
<reference evidence="3" key="1">
    <citation type="journal article" date="2023" name="Plant Biotechnol. J.">
        <title>Chromosome-level wild Hevea brasiliensis genome provides new tools for genomic-assisted breeding and valuable loci to elevate rubber yield.</title>
        <authorList>
            <person name="Cheng H."/>
            <person name="Song X."/>
            <person name="Hu Y."/>
            <person name="Wu T."/>
            <person name="Yang Q."/>
            <person name="An Z."/>
            <person name="Feng S."/>
            <person name="Deng Z."/>
            <person name="Wu W."/>
            <person name="Zeng X."/>
            <person name="Tu M."/>
            <person name="Wang X."/>
            <person name="Huang H."/>
        </authorList>
    </citation>
    <scope>NUCLEOTIDE SEQUENCE</scope>
    <source>
        <strain evidence="3">MT/VB/25A 57/8</strain>
    </source>
</reference>
<dbReference type="EMBL" id="JARPOI010000005">
    <property type="protein sequence ID" value="KAJ9180334.1"/>
    <property type="molecule type" value="Genomic_DNA"/>
</dbReference>
<name>A0ABQ9MJ31_HEVBR</name>
<dbReference type="PANTHER" id="PTHR33494:SF5">
    <property type="entry name" value="F10A16.6 PROTEIN"/>
    <property type="match status" value="1"/>
</dbReference>
<dbReference type="InterPro" id="IPR057939">
    <property type="entry name" value="TRF2_HOY1_PH"/>
</dbReference>
<sequence>MARELAGSSRSLPWSSDDGNGTGGFQNSLYGFVNQEDDQYQDDGSVSVLHCTEAANKRIIETPKENNEQAEVADTLLSLRPFGLNLNLTPSLLDSVEKNLSHSSSAAKAYHHPKVDHFGSQPSSDKSKASNFSALLLRIGKWERRSKNEGDLVAKCYYAKRKLVWEFLEKGLKSKIEIQWNDIIAMRAFLQENQPGILELELNQPPTFHEEIDPQPRKHTIWRLTSDFTGRQASACRRHYLMFPPGSLDKHYEKLMHCDSRLYELSKKPFPSLQSPYFEPNICSFTNLSFDSHMNSRDVNLGLQFNFGIPSPLVATQQVQSFEQARQLSFKETTSPVSVMDFSHSDAHISNNVFESTRMTVWGQGINNNLAAVDTFAPSIPFTQVNPAVPCQGYSNPLTYGQGGDPSHVNKMLNNLADHLFNDTKAEGYDEKHHMARVESLKALVNLSQEEKLASEDGSQQIFYGQEMGAGDELVLGANEQGIGLGVPQIYQQPVSCMSSQVCPENPTMEQPWSNLSYPTVNPDPRMQNFCSVNNTINQFNSWN</sequence>
<comment type="caution">
    <text evidence="3">The sequence shown here is derived from an EMBL/GenBank/DDBJ whole genome shotgun (WGS) entry which is preliminary data.</text>
</comment>
<dbReference type="PANTHER" id="PTHR33494">
    <property type="entry name" value="OS02G0793800 PROTEIN"/>
    <property type="match status" value="1"/>
</dbReference>
<dbReference type="Pfam" id="PF24818">
    <property type="entry name" value="PH_TRF2_HOY1"/>
    <property type="match status" value="1"/>
</dbReference>